<name>A0AA37GAW6_9PEZI</name>
<feature type="transmembrane region" description="Helical" evidence="7">
    <location>
        <begin position="61"/>
        <end position="86"/>
    </location>
</feature>
<dbReference type="AlphaFoldDB" id="A0AA37GAW6"/>
<dbReference type="InterPro" id="IPR000175">
    <property type="entry name" value="Na/ntran_symport"/>
</dbReference>
<evidence type="ECO:0000256" key="4">
    <source>
        <dbReference type="ARBA" id="ARBA00022989"/>
    </source>
</evidence>
<feature type="transmembrane region" description="Helical" evidence="7">
    <location>
        <begin position="241"/>
        <end position="261"/>
    </location>
</feature>
<dbReference type="Proteomes" id="UP001055172">
    <property type="component" value="Unassembled WGS sequence"/>
</dbReference>
<dbReference type="EMBL" id="BPPX01000001">
    <property type="protein sequence ID" value="GJC77317.1"/>
    <property type="molecule type" value="Genomic_DNA"/>
</dbReference>
<dbReference type="PANTHER" id="PTHR11616">
    <property type="entry name" value="SODIUM/CHLORIDE DEPENDENT TRANSPORTER"/>
    <property type="match status" value="1"/>
</dbReference>
<evidence type="ECO:0000256" key="5">
    <source>
        <dbReference type="ARBA" id="ARBA00023136"/>
    </source>
</evidence>
<feature type="transmembrane region" description="Helical" evidence="7">
    <location>
        <begin position="368"/>
        <end position="393"/>
    </location>
</feature>
<keyword evidence="4 7" id="KW-1133">Transmembrane helix</keyword>
<feature type="transmembrane region" description="Helical" evidence="7">
    <location>
        <begin position="176"/>
        <end position="198"/>
    </location>
</feature>
<feature type="transmembrane region" description="Helical" evidence="7">
    <location>
        <begin position="31"/>
        <end position="49"/>
    </location>
</feature>
<comment type="caution">
    <text evidence="8">The sequence shown here is derived from an EMBL/GenBank/DDBJ whole genome shotgun (WGS) entry which is preliminary data.</text>
</comment>
<dbReference type="SUPFAM" id="SSF161070">
    <property type="entry name" value="SNF-like"/>
    <property type="match status" value="1"/>
</dbReference>
<feature type="transmembrane region" description="Helical" evidence="7">
    <location>
        <begin position="273"/>
        <end position="297"/>
    </location>
</feature>
<feature type="transmembrane region" description="Helical" evidence="7">
    <location>
        <begin position="528"/>
        <end position="549"/>
    </location>
</feature>
<evidence type="ECO:0000256" key="1">
    <source>
        <dbReference type="ARBA" id="ARBA00004141"/>
    </source>
</evidence>
<sequence length="657" mass="72147">MDVLKKIGAWFAPPPSKAEDGRDAWPSRASFLLASMGGCAGMGNLLRYPSQVYNNHGLQWYIPYLMAVFIVAIPVLVLEIAIGQAYRGGSVVAYNNLNQRLKGMGLSLLYVGFVVTPYFVVNLAWIMSYFRHSFTSPLPWTGRGEEFFNRDVVANIDPIEGNLTADGTSVLNYTEYPGIALIGETTGWAAFTFFLMWVSIFRGVGLTGRVVYFTMGLPIVVTIILIGRSVSLENAGEGVKLYFATWRGRVGFGYFTSYASYNRQYSNAVMDSILIVCSNVLFENIAAFAVFGVVGYLGMRPDPENPIGGFTVGFLTLPLAVAEMPGANFWAVALFFTLMVLGYSSAFAMLDAIVTLVMDTGTKFSRPIVVTALTILSFLLSLPYCTEFGYYLLTGIDRWVNDVALVFVVFAECITSTSVYRCKDVIGQVGKPAFIIFNACYILAMVLGVAVAHAVQAGAGAGVGLGLFFAGCIASVLVAKNPDSLPPRFWGRNVFISRFWYLAFYSGNQLRRDLNVVIGSGKNWNIPTFWPVLLRYISGPILSIVYGFSYPAFYQVRYDPLHILGFAVGHVALILIFAGFMIPRWFNVFIPAHRQNEGKIHYAPLITIGADEAQAIAAGNMEQGQTRTPSHLDEGVGRKESPANDGLIMEEEKRANI</sequence>
<feature type="transmembrane region" description="Helical" evidence="7">
    <location>
        <begin position="107"/>
        <end position="130"/>
    </location>
</feature>
<feature type="transmembrane region" description="Helical" evidence="7">
    <location>
        <begin position="210"/>
        <end position="229"/>
    </location>
</feature>
<dbReference type="PRINTS" id="PR00176">
    <property type="entry name" value="NANEUSMPORT"/>
</dbReference>
<dbReference type="CDD" id="cd11554">
    <property type="entry name" value="SLC6sbd_u2"/>
    <property type="match status" value="1"/>
</dbReference>
<evidence type="ECO:0000256" key="6">
    <source>
        <dbReference type="SAM" id="MobiDB-lite"/>
    </source>
</evidence>
<organism evidence="8 9">
    <name type="scientific">Colletotrichum liriopes</name>
    <dbReference type="NCBI Taxonomy" id="708192"/>
    <lineage>
        <taxon>Eukaryota</taxon>
        <taxon>Fungi</taxon>
        <taxon>Dikarya</taxon>
        <taxon>Ascomycota</taxon>
        <taxon>Pezizomycotina</taxon>
        <taxon>Sordariomycetes</taxon>
        <taxon>Hypocreomycetidae</taxon>
        <taxon>Glomerellales</taxon>
        <taxon>Glomerellaceae</taxon>
        <taxon>Colletotrichum</taxon>
        <taxon>Colletotrichum spaethianum species complex</taxon>
    </lineage>
</organism>
<protein>
    <submittedName>
        <fullName evidence="8">Sodium- and chloride-dependent GABA transporter 2</fullName>
    </submittedName>
</protein>
<keyword evidence="5 7" id="KW-0472">Membrane</keyword>
<keyword evidence="9" id="KW-1185">Reference proteome</keyword>
<evidence type="ECO:0000256" key="7">
    <source>
        <dbReference type="SAM" id="Phobius"/>
    </source>
</evidence>
<evidence type="ECO:0000313" key="8">
    <source>
        <dbReference type="EMBL" id="GJC77317.1"/>
    </source>
</evidence>
<dbReference type="InterPro" id="IPR037272">
    <property type="entry name" value="SNS_sf"/>
</dbReference>
<feature type="transmembrane region" description="Helical" evidence="7">
    <location>
        <begin position="329"/>
        <end position="356"/>
    </location>
</feature>
<keyword evidence="3 7" id="KW-0812">Transmembrane</keyword>
<dbReference type="PROSITE" id="PS50267">
    <property type="entry name" value="NA_NEUROTRAN_SYMP_3"/>
    <property type="match status" value="1"/>
</dbReference>
<gene>
    <name evidence="8" type="ORF">ColLi_00155</name>
</gene>
<feature type="transmembrane region" description="Helical" evidence="7">
    <location>
        <begin position="432"/>
        <end position="452"/>
    </location>
</feature>
<evidence type="ECO:0000256" key="2">
    <source>
        <dbReference type="ARBA" id="ARBA00022448"/>
    </source>
</evidence>
<dbReference type="GO" id="GO:0005886">
    <property type="term" value="C:plasma membrane"/>
    <property type="evidence" value="ECO:0007669"/>
    <property type="project" value="TreeGrafter"/>
</dbReference>
<dbReference type="PANTHER" id="PTHR11616:SF240">
    <property type="entry name" value="BLOATED TUBULES, ISOFORM B-RELATED"/>
    <property type="match status" value="1"/>
</dbReference>
<feature type="region of interest" description="Disordered" evidence="6">
    <location>
        <begin position="622"/>
        <end position="657"/>
    </location>
</feature>
<feature type="transmembrane region" description="Helical" evidence="7">
    <location>
        <begin position="458"/>
        <end position="478"/>
    </location>
</feature>
<proteinExistence type="predicted"/>
<accession>A0AA37GAW6</accession>
<feature type="transmembrane region" description="Helical" evidence="7">
    <location>
        <begin position="399"/>
        <end position="420"/>
    </location>
</feature>
<feature type="compositionally biased region" description="Basic and acidic residues" evidence="6">
    <location>
        <begin position="630"/>
        <end position="642"/>
    </location>
</feature>
<evidence type="ECO:0000313" key="9">
    <source>
        <dbReference type="Proteomes" id="UP001055172"/>
    </source>
</evidence>
<reference evidence="8 9" key="1">
    <citation type="submission" date="2021-07" db="EMBL/GenBank/DDBJ databases">
        <title>Genome data of Colletotrichum spaethianum.</title>
        <authorList>
            <person name="Utami Y.D."/>
            <person name="Hiruma K."/>
        </authorList>
    </citation>
    <scope>NUCLEOTIDE SEQUENCE [LARGE SCALE GENOMIC DNA]</scope>
    <source>
        <strain evidence="8 9">MAFF 242679</strain>
    </source>
</reference>
<feature type="transmembrane region" description="Helical" evidence="7">
    <location>
        <begin position="561"/>
        <end position="586"/>
    </location>
</feature>
<dbReference type="Pfam" id="PF00209">
    <property type="entry name" value="SNF"/>
    <property type="match status" value="1"/>
</dbReference>
<keyword evidence="2" id="KW-0813">Transport</keyword>
<dbReference type="GO" id="GO:0035725">
    <property type="term" value="P:sodium ion transmembrane transport"/>
    <property type="evidence" value="ECO:0007669"/>
    <property type="project" value="TreeGrafter"/>
</dbReference>
<evidence type="ECO:0000256" key="3">
    <source>
        <dbReference type="ARBA" id="ARBA00022692"/>
    </source>
</evidence>
<comment type="subcellular location">
    <subcellularLocation>
        <location evidence="1">Membrane</location>
        <topology evidence="1">Multi-pass membrane protein</topology>
    </subcellularLocation>
</comment>